<evidence type="ECO:0000256" key="1">
    <source>
        <dbReference type="SAM" id="Phobius"/>
    </source>
</evidence>
<keyword evidence="1" id="KW-0812">Transmembrane</keyword>
<feature type="transmembrane region" description="Helical" evidence="1">
    <location>
        <begin position="168"/>
        <end position="187"/>
    </location>
</feature>
<keyword evidence="4" id="KW-1185">Reference proteome</keyword>
<feature type="transmembrane region" description="Helical" evidence="1">
    <location>
        <begin position="128"/>
        <end position="148"/>
    </location>
</feature>
<feature type="transmembrane region" description="Helical" evidence="1">
    <location>
        <begin position="199"/>
        <end position="219"/>
    </location>
</feature>
<dbReference type="EMBL" id="CP095848">
    <property type="protein sequence ID" value="UPL50740.1"/>
    <property type="molecule type" value="Genomic_DNA"/>
</dbReference>
<dbReference type="GO" id="GO:0016757">
    <property type="term" value="F:glycosyltransferase activity"/>
    <property type="evidence" value="ECO:0007669"/>
    <property type="project" value="UniProtKB-KW"/>
</dbReference>
<dbReference type="Proteomes" id="UP000829647">
    <property type="component" value="Chromosome"/>
</dbReference>
<feature type="transmembrane region" description="Helical" evidence="1">
    <location>
        <begin position="271"/>
        <end position="288"/>
    </location>
</feature>
<gene>
    <name evidence="3" type="ORF">MWH26_07510</name>
</gene>
<dbReference type="EC" id="2.4.-.-" evidence="3"/>
<feature type="transmembrane region" description="Helical" evidence="1">
    <location>
        <begin position="82"/>
        <end position="100"/>
    </location>
</feature>
<accession>A0ABY4JD43</accession>
<reference evidence="3 4" key="1">
    <citation type="submission" date="2022-04" db="EMBL/GenBank/DDBJ databases">
        <title>Hymenobacter sp. isolated from the air.</title>
        <authorList>
            <person name="Won M."/>
            <person name="Lee C.-M."/>
            <person name="Woen H.-Y."/>
            <person name="Kwon S.-W."/>
        </authorList>
    </citation>
    <scope>NUCLEOTIDE SEQUENCE [LARGE SCALE GENOMIC DNA]</scope>
    <source>
        <strain evidence="4">5516 S-25</strain>
    </source>
</reference>
<feature type="domain" description="Glycosyltransferase RgtA/B/C/D-like" evidence="2">
    <location>
        <begin position="66"/>
        <end position="209"/>
    </location>
</feature>
<evidence type="ECO:0000313" key="4">
    <source>
        <dbReference type="Proteomes" id="UP000829647"/>
    </source>
</evidence>
<feature type="transmembrane region" description="Helical" evidence="1">
    <location>
        <begin position="59"/>
        <end position="76"/>
    </location>
</feature>
<name>A0ABY4JD43_9BACT</name>
<feature type="transmembrane region" description="Helical" evidence="1">
    <location>
        <begin position="350"/>
        <end position="369"/>
    </location>
</feature>
<organism evidence="3 4">
    <name type="scientific">Hymenobacter sublimis</name>
    <dbReference type="NCBI Taxonomy" id="2933777"/>
    <lineage>
        <taxon>Bacteria</taxon>
        <taxon>Pseudomonadati</taxon>
        <taxon>Bacteroidota</taxon>
        <taxon>Cytophagia</taxon>
        <taxon>Cytophagales</taxon>
        <taxon>Hymenobacteraceae</taxon>
        <taxon>Hymenobacter</taxon>
    </lineage>
</organism>
<evidence type="ECO:0000313" key="3">
    <source>
        <dbReference type="EMBL" id="UPL50740.1"/>
    </source>
</evidence>
<feature type="transmembrane region" description="Helical" evidence="1">
    <location>
        <begin position="294"/>
        <end position="314"/>
    </location>
</feature>
<keyword evidence="3" id="KW-0808">Transferase</keyword>
<keyword evidence="3" id="KW-0328">Glycosyltransferase</keyword>
<dbReference type="InterPro" id="IPR038731">
    <property type="entry name" value="RgtA/B/C-like"/>
</dbReference>
<dbReference type="Pfam" id="PF13231">
    <property type="entry name" value="PMT_2"/>
    <property type="match status" value="1"/>
</dbReference>
<keyword evidence="1" id="KW-0472">Membrane</keyword>
<dbReference type="RefSeq" id="WP_247976713.1">
    <property type="nucleotide sequence ID" value="NZ_CP095848.1"/>
</dbReference>
<proteinExistence type="predicted"/>
<protein>
    <submittedName>
        <fullName evidence="3">Glycosyltransferase family 39 protein</fullName>
        <ecNumber evidence="3">2.4.-.-</ecNumber>
    </submittedName>
</protein>
<feature type="transmembrane region" description="Helical" evidence="1">
    <location>
        <begin position="326"/>
        <end position="344"/>
    </location>
</feature>
<sequence>MLRNAFRLYHVYFLSFTWLFVQLILFSRYGVRIVFDSHRYIQHATEMAVQHHLVWDRNILYIGYTALLALFLKLQLPFEAVVVFQSLLSGVAACCLYALAQRLTSRWQAAFTATLAYVAWPDLQAWNFYIHTDALFCSILTIYTYVLLKAQKVRQLLLAAPLLGWLLFLRPNGIVIGVATFFYLLFLLKHYSQSIFRRVAVGASVVFILLAGFSFNRILHNIFSLISIYQGGSLFGGHPFGAVTSSTPLYIPAATAPLWQQLLLFIGHNPFYFTKLFVLKFIVFFAQIKPYYSAIHNISIILFIYPAYLLAWLGLKKTILSQPQRLFFLIVIGLQATIAAATLPDWDNRFIVPLLPGIFLLAAIGIPVGQQLSAPSSVRPAQVRQGKP</sequence>
<keyword evidence="1" id="KW-1133">Transmembrane helix</keyword>
<feature type="transmembrane region" description="Helical" evidence="1">
    <location>
        <begin position="12"/>
        <end position="31"/>
    </location>
</feature>
<evidence type="ECO:0000259" key="2">
    <source>
        <dbReference type="Pfam" id="PF13231"/>
    </source>
</evidence>